<dbReference type="EMBL" id="CP042433">
    <property type="protein sequence ID" value="QEC57972.1"/>
    <property type="molecule type" value="Genomic_DNA"/>
</dbReference>
<evidence type="ECO:0000313" key="1">
    <source>
        <dbReference type="EMBL" id="QEC57972.1"/>
    </source>
</evidence>
<dbReference type="KEGG" id="fgg:FSB75_19355"/>
<dbReference type="AlphaFoldDB" id="A0A5B8UNL7"/>
<organism evidence="1 2">
    <name type="scientific">Flavisolibacter ginsenosidimutans</name>
    <dbReference type="NCBI Taxonomy" id="661481"/>
    <lineage>
        <taxon>Bacteria</taxon>
        <taxon>Pseudomonadati</taxon>
        <taxon>Bacteroidota</taxon>
        <taxon>Chitinophagia</taxon>
        <taxon>Chitinophagales</taxon>
        <taxon>Chitinophagaceae</taxon>
        <taxon>Flavisolibacter</taxon>
    </lineage>
</organism>
<name>A0A5B8UNL7_9BACT</name>
<reference evidence="1 2" key="1">
    <citation type="journal article" date="2015" name="Int. J. Syst. Evol. Microbiol.">
        <title>Flavisolibacter ginsenosidimutans sp. nov., with ginsenoside-converting activity isolated from soil used for cultivating ginseng.</title>
        <authorList>
            <person name="Zhao Y."/>
            <person name="Liu Q."/>
            <person name="Kang M.S."/>
            <person name="Jin F."/>
            <person name="Yu H."/>
            <person name="Im W.T."/>
        </authorList>
    </citation>
    <scope>NUCLEOTIDE SEQUENCE [LARGE SCALE GENOMIC DNA]</scope>
    <source>
        <strain evidence="1 2">Gsoil 636</strain>
    </source>
</reference>
<dbReference type="RefSeq" id="WP_146790850.1">
    <property type="nucleotide sequence ID" value="NZ_BAABIO010000003.1"/>
</dbReference>
<keyword evidence="2" id="KW-1185">Reference proteome</keyword>
<proteinExistence type="predicted"/>
<accession>A0A5B8UNL7</accession>
<sequence>MTIEQFGDATHYVQQTMIKYHGIFLLERKIDTHTCKLFSLDHFYVEITYCFLPYNTPLIRCLSVNEIDDYLNLIELSGLPFSLSAEE</sequence>
<gene>
    <name evidence="1" type="ORF">FSB75_19355</name>
</gene>
<evidence type="ECO:0000313" key="2">
    <source>
        <dbReference type="Proteomes" id="UP000321204"/>
    </source>
</evidence>
<protein>
    <submittedName>
        <fullName evidence="1">Uncharacterized protein</fullName>
    </submittedName>
</protein>
<dbReference type="Proteomes" id="UP000321204">
    <property type="component" value="Chromosome"/>
</dbReference>